<dbReference type="InterPro" id="IPR000847">
    <property type="entry name" value="LysR_HTH_N"/>
</dbReference>
<feature type="domain" description="HTH lysR-type" evidence="5">
    <location>
        <begin position="23"/>
        <end position="80"/>
    </location>
</feature>
<evidence type="ECO:0000256" key="2">
    <source>
        <dbReference type="ARBA" id="ARBA00023015"/>
    </source>
</evidence>
<dbReference type="Pfam" id="PF00126">
    <property type="entry name" value="HTH_1"/>
    <property type="match status" value="1"/>
</dbReference>
<comment type="similarity">
    <text evidence="1">Belongs to the LysR transcriptional regulatory family.</text>
</comment>
<evidence type="ECO:0000259" key="5">
    <source>
        <dbReference type="PROSITE" id="PS50931"/>
    </source>
</evidence>
<keyword evidence="2" id="KW-0805">Transcription regulation</keyword>
<dbReference type="SUPFAM" id="SSF53850">
    <property type="entry name" value="Periplasmic binding protein-like II"/>
    <property type="match status" value="1"/>
</dbReference>
<protein>
    <submittedName>
        <fullName evidence="6">LysR family transcriptional regulator</fullName>
    </submittedName>
</protein>
<dbReference type="Gene3D" id="3.40.190.10">
    <property type="entry name" value="Periplasmic binding protein-like II"/>
    <property type="match status" value="2"/>
</dbReference>
<dbReference type="InterPro" id="IPR037402">
    <property type="entry name" value="YidZ_PBP2"/>
</dbReference>
<proteinExistence type="inferred from homology"/>
<gene>
    <name evidence="6" type="ORF">P8T11_20020</name>
</gene>
<dbReference type="SUPFAM" id="SSF46785">
    <property type="entry name" value="Winged helix' DNA-binding domain"/>
    <property type="match status" value="1"/>
</dbReference>
<evidence type="ECO:0000313" key="7">
    <source>
        <dbReference type="Proteomes" id="UP001214170"/>
    </source>
</evidence>
<evidence type="ECO:0000256" key="1">
    <source>
        <dbReference type="ARBA" id="ARBA00009437"/>
    </source>
</evidence>
<dbReference type="EMBL" id="CP121261">
    <property type="protein sequence ID" value="WFP06599.1"/>
    <property type="molecule type" value="Genomic_DNA"/>
</dbReference>
<keyword evidence="3" id="KW-0238">DNA-binding</keyword>
<dbReference type="Pfam" id="PF03466">
    <property type="entry name" value="LysR_substrate"/>
    <property type="match status" value="1"/>
</dbReference>
<dbReference type="CDD" id="cd08417">
    <property type="entry name" value="PBP2_Nitroaromatics_like"/>
    <property type="match status" value="1"/>
</dbReference>
<keyword evidence="4" id="KW-0804">Transcription</keyword>
<dbReference type="PROSITE" id="PS50931">
    <property type="entry name" value="HTH_LYSR"/>
    <property type="match status" value="1"/>
</dbReference>
<dbReference type="PRINTS" id="PR00039">
    <property type="entry name" value="HTHLYSR"/>
</dbReference>
<dbReference type="InterPro" id="IPR036390">
    <property type="entry name" value="WH_DNA-bd_sf"/>
</dbReference>
<name>A0ABY8GP34_9BURK</name>
<evidence type="ECO:0000256" key="4">
    <source>
        <dbReference type="ARBA" id="ARBA00023163"/>
    </source>
</evidence>
<dbReference type="PANTHER" id="PTHR30118:SF15">
    <property type="entry name" value="TRANSCRIPTIONAL REGULATORY PROTEIN"/>
    <property type="match status" value="1"/>
</dbReference>
<dbReference type="Gene3D" id="1.10.10.10">
    <property type="entry name" value="Winged helix-like DNA-binding domain superfamily/Winged helix DNA-binding domain"/>
    <property type="match status" value="1"/>
</dbReference>
<dbReference type="InterPro" id="IPR005119">
    <property type="entry name" value="LysR_subst-bd"/>
</dbReference>
<keyword evidence="7" id="KW-1185">Reference proteome</keyword>
<sequence>MTAVLQVYICIDAIYRCAAVKNPDLNLLMHFDALMACRNVSRAAETLNISQPAMSAAMNRLRQLFGDPLLVREGGTWQPTPRALELHQNFKPLLESWHRATRTREAFDPAHSSRTLSLYATDYVQYTLLPKLIPRLAVDAPHFQLQIVPARPQHGLSMLDTNHVELIAGYFPDPAPDLRTRFLYQEPAVCIVREGHPCLRKRWNLDAYLRYGHLDLAAHTRYFSTAIDRILLGQNRSRKIVATLSSYLVCPFIVEGSDLIATMPASIARAMAGAARIVTQKVPLTLPPIAVSLYWHERYQDDPAHAWLRQYLAGVLG</sequence>
<dbReference type="InterPro" id="IPR050389">
    <property type="entry name" value="LysR-type_TF"/>
</dbReference>
<organism evidence="6 7">
    <name type="scientific">Achromobacter spanius</name>
    <dbReference type="NCBI Taxonomy" id="217203"/>
    <lineage>
        <taxon>Bacteria</taxon>
        <taxon>Pseudomonadati</taxon>
        <taxon>Pseudomonadota</taxon>
        <taxon>Betaproteobacteria</taxon>
        <taxon>Burkholderiales</taxon>
        <taxon>Alcaligenaceae</taxon>
        <taxon>Achromobacter</taxon>
    </lineage>
</organism>
<evidence type="ECO:0000313" key="6">
    <source>
        <dbReference type="EMBL" id="WFP06599.1"/>
    </source>
</evidence>
<dbReference type="InterPro" id="IPR036388">
    <property type="entry name" value="WH-like_DNA-bd_sf"/>
</dbReference>
<evidence type="ECO:0000256" key="3">
    <source>
        <dbReference type="ARBA" id="ARBA00023125"/>
    </source>
</evidence>
<dbReference type="Proteomes" id="UP001214170">
    <property type="component" value="Chromosome"/>
</dbReference>
<reference evidence="6 7" key="1">
    <citation type="submission" date="2023-03" db="EMBL/GenBank/DDBJ databases">
        <title>Achromobacter spanius LIG8.</title>
        <authorList>
            <person name="Shrestha S."/>
        </authorList>
    </citation>
    <scope>NUCLEOTIDE SEQUENCE [LARGE SCALE GENOMIC DNA]</scope>
    <source>
        <strain evidence="6 7">LIG8</strain>
    </source>
</reference>
<dbReference type="PANTHER" id="PTHR30118">
    <property type="entry name" value="HTH-TYPE TRANSCRIPTIONAL REGULATOR LEUO-RELATED"/>
    <property type="match status" value="1"/>
</dbReference>
<accession>A0ABY8GP34</accession>
<dbReference type="RefSeq" id="WP_268080398.1">
    <property type="nucleotide sequence ID" value="NZ_CP106885.1"/>
</dbReference>